<dbReference type="OrthoDB" id="9802264at2"/>
<name>A0A2S9JPB9_9HYPH</name>
<evidence type="ECO:0000256" key="5">
    <source>
        <dbReference type="ARBA" id="ARBA00022840"/>
    </source>
</evidence>
<dbReference type="AlphaFoldDB" id="A0A2S9JPB9"/>
<dbReference type="NCBIfam" id="NF008453">
    <property type="entry name" value="PRK11308.1"/>
    <property type="match status" value="2"/>
</dbReference>
<keyword evidence="8" id="KW-1185">Reference proteome</keyword>
<dbReference type="GO" id="GO:0015833">
    <property type="term" value="P:peptide transport"/>
    <property type="evidence" value="ECO:0007669"/>
    <property type="project" value="InterPro"/>
</dbReference>
<keyword evidence="5 7" id="KW-0067">ATP-binding</keyword>
<dbReference type="NCBIfam" id="NF007739">
    <property type="entry name" value="PRK10419.1"/>
    <property type="match status" value="2"/>
</dbReference>
<dbReference type="InterPro" id="IPR027417">
    <property type="entry name" value="P-loop_NTPase"/>
</dbReference>
<feature type="domain" description="ABC transporter" evidence="6">
    <location>
        <begin position="295"/>
        <end position="553"/>
    </location>
</feature>
<dbReference type="GO" id="GO:0005524">
    <property type="term" value="F:ATP binding"/>
    <property type="evidence" value="ECO:0007669"/>
    <property type="project" value="UniProtKB-KW"/>
</dbReference>
<reference evidence="7 8" key="1">
    <citation type="submission" date="2018-02" db="EMBL/GenBank/DDBJ databases">
        <title>The draft genome of Phyllobacterium myrsinacearum DSM5892.</title>
        <authorList>
            <person name="Li L."/>
            <person name="Liu L."/>
            <person name="Zhang X."/>
            <person name="Wang T."/>
        </authorList>
    </citation>
    <scope>NUCLEOTIDE SEQUENCE [LARGE SCALE GENOMIC DNA]</scope>
    <source>
        <strain evidence="7 8">DSM 5892</strain>
    </source>
</reference>
<dbReference type="InterPro" id="IPR013563">
    <property type="entry name" value="Oligopep_ABC_C"/>
</dbReference>
<dbReference type="PANTHER" id="PTHR43776">
    <property type="entry name" value="TRANSPORT ATP-BINDING PROTEIN"/>
    <property type="match status" value="1"/>
</dbReference>
<dbReference type="InterPro" id="IPR003593">
    <property type="entry name" value="AAA+_ATPase"/>
</dbReference>
<dbReference type="InterPro" id="IPR003439">
    <property type="entry name" value="ABC_transporter-like_ATP-bd"/>
</dbReference>
<dbReference type="EMBL" id="PVBT01000002">
    <property type="protein sequence ID" value="PRD55035.1"/>
    <property type="molecule type" value="Genomic_DNA"/>
</dbReference>
<organism evidence="7 8">
    <name type="scientific">Phyllobacterium myrsinacearum</name>
    <dbReference type="NCBI Taxonomy" id="28101"/>
    <lineage>
        <taxon>Bacteria</taxon>
        <taxon>Pseudomonadati</taxon>
        <taxon>Pseudomonadota</taxon>
        <taxon>Alphaproteobacteria</taxon>
        <taxon>Hyphomicrobiales</taxon>
        <taxon>Phyllobacteriaceae</taxon>
        <taxon>Phyllobacterium</taxon>
    </lineage>
</organism>
<dbReference type="Proteomes" id="UP000238563">
    <property type="component" value="Unassembled WGS sequence"/>
</dbReference>
<evidence type="ECO:0000259" key="6">
    <source>
        <dbReference type="PROSITE" id="PS50893"/>
    </source>
</evidence>
<dbReference type="Pfam" id="PF00005">
    <property type="entry name" value="ABC_tran"/>
    <property type="match status" value="2"/>
</dbReference>
<comment type="similarity">
    <text evidence="2">Belongs to the ABC transporter superfamily.</text>
</comment>
<keyword evidence="3" id="KW-0813">Transport</keyword>
<dbReference type="InterPro" id="IPR050319">
    <property type="entry name" value="ABC_transp_ATP-bind"/>
</dbReference>
<comment type="subcellular location">
    <subcellularLocation>
        <location evidence="1">Cell inner membrane</location>
        <topology evidence="1">Peripheral membrane protein</topology>
    </subcellularLocation>
</comment>
<evidence type="ECO:0000313" key="8">
    <source>
        <dbReference type="Proteomes" id="UP000238563"/>
    </source>
</evidence>
<dbReference type="InterPro" id="IPR017871">
    <property type="entry name" value="ABC_transporter-like_CS"/>
</dbReference>
<dbReference type="SUPFAM" id="SSF52540">
    <property type="entry name" value="P-loop containing nucleoside triphosphate hydrolases"/>
    <property type="match status" value="2"/>
</dbReference>
<dbReference type="SMART" id="SM00382">
    <property type="entry name" value="AAA"/>
    <property type="match status" value="2"/>
</dbReference>
<proteinExistence type="inferred from homology"/>
<accession>A0A2S9JPB9</accession>
<evidence type="ECO:0000256" key="2">
    <source>
        <dbReference type="ARBA" id="ARBA00005417"/>
    </source>
</evidence>
<dbReference type="GO" id="GO:0005886">
    <property type="term" value="C:plasma membrane"/>
    <property type="evidence" value="ECO:0007669"/>
    <property type="project" value="UniProtKB-SubCell"/>
</dbReference>
<sequence length="569" mass="62027">MTDPVLKVTDLYTHFETQTGTVKAVDGISFHLNRGEVLGLVGESGSGKSITGFSIIGLIDRPGQIKGGSIKLEGRELVGLAEDGLRHIRGREISMVFQDPMMTLNPVLTVFEQMAMALRAHENVSNTEARARCIQALRQVRIIDPQQKIDFYPHQFSGGMRQRVAIAIALLHRPKVIIADEPTTALDVSVQAEILVEVKSLVAELGISLIWISHDLATVASISNRIAVMRYGKIVETGPAAEVLGAPAHPYTQMLLNALPSRSRPGQLLATQESHKPGGESKTAGWIEQKSPNFVSVKHVVKKFERATGLWSRIGVKLNLMQPPKAVLAVNDVSFTIAQGEALGLVGESGSGKSTLGRIVCGIYHPTQGEIKLDGASVVSACQRGRKLTTKVQMIFQDPFASLDPRRTIGQSIAEGPIAHKLTTRANARDYVARWLEAVSLDRAMADRYPHQFSGGQRQRIAIARALAMRPDVIVCDEPVASLDVSIQAQILNLLLTLRSEFGLTLLFISHDLGVVRHLCDRIAVMYRGQIVEVGSAESIFEAPKQPYTKMLVDAIPKLISKRPALQDA</sequence>
<evidence type="ECO:0000256" key="4">
    <source>
        <dbReference type="ARBA" id="ARBA00022741"/>
    </source>
</evidence>
<dbReference type="RefSeq" id="WP_105733265.1">
    <property type="nucleotide sequence ID" value="NZ_PVBT01000002.1"/>
</dbReference>
<feature type="domain" description="ABC transporter" evidence="6">
    <location>
        <begin position="6"/>
        <end position="256"/>
    </location>
</feature>
<evidence type="ECO:0000256" key="3">
    <source>
        <dbReference type="ARBA" id="ARBA00022448"/>
    </source>
</evidence>
<dbReference type="Pfam" id="PF08352">
    <property type="entry name" value="oligo_HPY"/>
    <property type="match status" value="2"/>
</dbReference>
<comment type="caution">
    <text evidence="7">The sequence shown here is derived from an EMBL/GenBank/DDBJ whole genome shotgun (WGS) entry which is preliminary data.</text>
</comment>
<dbReference type="GO" id="GO:0055085">
    <property type="term" value="P:transmembrane transport"/>
    <property type="evidence" value="ECO:0007669"/>
    <property type="project" value="UniProtKB-ARBA"/>
</dbReference>
<dbReference type="Gene3D" id="3.40.50.300">
    <property type="entry name" value="P-loop containing nucleotide triphosphate hydrolases"/>
    <property type="match status" value="2"/>
</dbReference>
<gene>
    <name evidence="7" type="ORF">C5750_07525</name>
</gene>
<protein>
    <submittedName>
        <fullName evidence="7">ABC transporter ATP-binding protein</fullName>
    </submittedName>
</protein>
<dbReference type="CDD" id="cd03257">
    <property type="entry name" value="ABC_NikE_OppD_transporters"/>
    <property type="match status" value="2"/>
</dbReference>
<evidence type="ECO:0000256" key="1">
    <source>
        <dbReference type="ARBA" id="ARBA00004417"/>
    </source>
</evidence>
<dbReference type="PANTHER" id="PTHR43776:SF7">
    <property type="entry name" value="D,D-DIPEPTIDE TRANSPORT ATP-BINDING PROTEIN DDPF-RELATED"/>
    <property type="match status" value="1"/>
</dbReference>
<dbReference type="PROSITE" id="PS00211">
    <property type="entry name" value="ABC_TRANSPORTER_1"/>
    <property type="match status" value="2"/>
</dbReference>
<keyword evidence="4" id="KW-0547">Nucleotide-binding</keyword>
<dbReference type="GO" id="GO:0016887">
    <property type="term" value="F:ATP hydrolysis activity"/>
    <property type="evidence" value="ECO:0007669"/>
    <property type="project" value="InterPro"/>
</dbReference>
<evidence type="ECO:0000313" key="7">
    <source>
        <dbReference type="EMBL" id="PRD55035.1"/>
    </source>
</evidence>
<dbReference type="FunFam" id="3.40.50.300:FF:000016">
    <property type="entry name" value="Oligopeptide ABC transporter ATP-binding component"/>
    <property type="match status" value="1"/>
</dbReference>
<dbReference type="PROSITE" id="PS50893">
    <property type="entry name" value="ABC_TRANSPORTER_2"/>
    <property type="match status" value="2"/>
</dbReference>